<feature type="region of interest" description="Disordered" evidence="1">
    <location>
        <begin position="1"/>
        <end position="26"/>
    </location>
</feature>
<proteinExistence type="predicted"/>
<feature type="compositionally biased region" description="Basic and acidic residues" evidence="1">
    <location>
        <begin position="17"/>
        <end position="26"/>
    </location>
</feature>
<organism evidence="2 3">
    <name type="scientific">Pocillopora meandrina</name>
    <dbReference type="NCBI Taxonomy" id="46732"/>
    <lineage>
        <taxon>Eukaryota</taxon>
        <taxon>Metazoa</taxon>
        <taxon>Cnidaria</taxon>
        <taxon>Anthozoa</taxon>
        <taxon>Hexacorallia</taxon>
        <taxon>Scleractinia</taxon>
        <taxon>Astrocoeniina</taxon>
        <taxon>Pocilloporidae</taxon>
        <taxon>Pocillopora</taxon>
    </lineage>
</organism>
<sequence>MEDVEKKSSKTTSSRAHLFESEKAAAKQAAKDKLKGTVFVDALPPQEDEKVVVTSEHFRKPEKPAPPLEELKSLVNKVGQCSGEKKELVVLEEGEVNAEGTGDYPHASFDKLSYNVEVSYSCPIHYTQMEEFKFKKKDWHDTFLHC</sequence>
<reference evidence="2 3" key="1">
    <citation type="submission" date="2022-05" db="EMBL/GenBank/DDBJ databases">
        <authorList>
            <consortium name="Genoscope - CEA"/>
            <person name="William W."/>
        </authorList>
    </citation>
    <scope>NUCLEOTIDE SEQUENCE [LARGE SCALE GENOMIC DNA]</scope>
</reference>
<dbReference type="AlphaFoldDB" id="A0AAU9W361"/>
<dbReference type="EMBL" id="CALNXJ010000007">
    <property type="protein sequence ID" value="CAH3044727.1"/>
    <property type="molecule type" value="Genomic_DNA"/>
</dbReference>
<comment type="caution">
    <text evidence="2">The sequence shown here is derived from an EMBL/GenBank/DDBJ whole genome shotgun (WGS) entry which is preliminary data.</text>
</comment>
<evidence type="ECO:0000313" key="3">
    <source>
        <dbReference type="Proteomes" id="UP001159428"/>
    </source>
</evidence>
<keyword evidence="3" id="KW-1185">Reference proteome</keyword>
<accession>A0AAU9W361</accession>
<dbReference type="Proteomes" id="UP001159428">
    <property type="component" value="Unassembled WGS sequence"/>
</dbReference>
<gene>
    <name evidence="2" type="ORF">PMEA_00031354</name>
</gene>
<protein>
    <submittedName>
        <fullName evidence="2">Uncharacterized protein</fullName>
    </submittedName>
</protein>
<evidence type="ECO:0000256" key="1">
    <source>
        <dbReference type="SAM" id="MobiDB-lite"/>
    </source>
</evidence>
<name>A0AAU9W361_9CNID</name>
<evidence type="ECO:0000313" key="2">
    <source>
        <dbReference type="EMBL" id="CAH3044727.1"/>
    </source>
</evidence>